<feature type="binding site" evidence="6">
    <location>
        <begin position="324"/>
        <end position="331"/>
    </location>
    <ligand>
        <name>ATP</name>
        <dbReference type="ChEBI" id="CHEBI:30616"/>
    </ligand>
</feature>
<dbReference type="Gene3D" id="3.40.850.10">
    <property type="entry name" value="Kinesin motor domain"/>
    <property type="match status" value="2"/>
</dbReference>
<feature type="compositionally biased region" description="Basic and acidic residues" evidence="8">
    <location>
        <begin position="1291"/>
        <end position="1304"/>
    </location>
</feature>
<sequence>RVVVKFNSADFSLGVIPGDVVLSINDVDIQQQSVHDMNSKLSPNGPPEVKLVVVPSEESIEWSVRAIDIDPSCLFELQRLFSVSGDCTNRCYFDSLLKKQDGLLRRLNLRHWIKETGSFNLLNEIIRQVKHKSLCNVNDLVIVSHRDGYSLGSITEKFPDGTYQIHLSPGRQQLRVSLDDISRANAKKLEGIEDLMLMQHLNEPALVYNLHARFLTSLPYTYAGDFALIAFNPMRNLDIYDEFVKELFVKCENRLDMPPHIYSVAQTALANLKRAFIARRDFGAADECFEASGDERTCSITTDGVSAASTAPVKVPTQAICVLGRSGSGKSINTEHLVEYFFPQSAPGSEIDASKVRAVMCLLDAFTCSRTLLNSNASRCLRLFTIELIAEIHSDSSVQLNPSSLLIDLLLLDKFRVTRRPMGEPTFHIFYYFLAGLEDKARREYMLEDLSFPNLFMTPLQKPEDQSLAKSRWQAVTQAARVLGTGFEEVFNSCVCRLLAAIYHLGCAGATAPQAQTSTTRRFINLTAAERAAHLLGSASVDALTADVFGNEESPRTPSVSSGQSIQAMDSLASESASNLDLLGGFVANLYAIATTTLRDNINKALNSSSSVMRSASDINSPSRSARIFVVDPPGLQTPEDGGRVSGGSFEDLLYNYTNECLLQLYRDCQSQADDSGNISCSDLDFLAFFDNPPNNPCSSQRKALFTPRPTVLGANNSPRYSCSTPLSQSDDDFTATWNSSERGPVADSNTGLLWLLDYAYSRLMRRLHRSGAFSLNHWNATAVVQYHPSTWLSSCHYLNSPRNAIELLQRSRLPALRGVGDSMDESASVSALSVSSSTGIVESFIFDTVCCISVYRVFLQPGDFLSDLILLQTKLFQSKFTIRNFAATRESILWVHCLLPVASAGLWQVASTPIASAVAAEVSGPSALVCLRNPSARFCVPLVRAQLHAISLATDLIYLKSAFTSRLQKSVANNGVVASPGYSVSEDITVTEASDLNNGDSKSSRKIEKAPVDSSSPSINEKNQNLNGSQQPISVASSALHSDAGINHTTNESSDTYNFVFNSTSNNLPWEQLLTLMPVDRGLVKQLRFQLEELEESKEALLRRQRVLSADLEECQQQLYKELREKRTCEVASVHVFRQAELRCQTALRQNSDLQCRVEELEEELEEATRKQRRSALANSVSPGFNPYANEVTQLIEERSAMREEIADLQERIAAATTEKSGAVDMELVCLKAKVHELEGRLELETSTKLRLQSTVDRLKTQLEHIIAERDKLLEAVQEERQNSRNLSRSLREAREDKERTERRLADEEHRRCETSNEVSSCVQEQFRLQQELSHLLLRCKQEEFRSMVLHGNGGVEDDEETVASDNEQAVDRFISHLSGVSEVKDASQAHVDDSSDLKRGPDFL</sequence>
<feature type="coiled-coil region" evidence="7">
    <location>
        <begin position="1145"/>
        <end position="1220"/>
    </location>
</feature>
<dbReference type="SUPFAM" id="SSF52540">
    <property type="entry name" value="P-loop containing nucleoside triphosphate hydrolases"/>
    <property type="match status" value="1"/>
</dbReference>
<dbReference type="PROSITE" id="PS51456">
    <property type="entry name" value="MYOSIN_MOTOR"/>
    <property type="match status" value="1"/>
</dbReference>
<evidence type="ECO:0000256" key="8">
    <source>
        <dbReference type="SAM" id="MobiDB-lite"/>
    </source>
</evidence>
<dbReference type="InterPro" id="IPR036961">
    <property type="entry name" value="Kinesin_motor_dom_sf"/>
</dbReference>
<keyword evidence="11" id="KW-1185">Reference proteome</keyword>
<evidence type="ECO:0000256" key="4">
    <source>
        <dbReference type="ARBA" id="ARBA00023175"/>
    </source>
</evidence>
<dbReference type="Pfam" id="PF00063">
    <property type="entry name" value="Myosin_head"/>
    <property type="match status" value="2"/>
</dbReference>
<dbReference type="PANTHER" id="PTHR13140">
    <property type="entry name" value="MYOSIN"/>
    <property type="match status" value="1"/>
</dbReference>
<dbReference type="GO" id="GO:0051015">
    <property type="term" value="F:actin filament binding"/>
    <property type="evidence" value="ECO:0007669"/>
    <property type="project" value="TreeGrafter"/>
</dbReference>
<evidence type="ECO:0000313" key="11">
    <source>
        <dbReference type="Proteomes" id="UP000267029"/>
    </source>
</evidence>
<name>A0A158QV21_MESCO</name>
<feature type="non-terminal residue" evidence="10">
    <location>
        <position position="1"/>
    </location>
</feature>
<dbReference type="GO" id="GO:0005737">
    <property type="term" value="C:cytoplasm"/>
    <property type="evidence" value="ECO:0007669"/>
    <property type="project" value="TreeGrafter"/>
</dbReference>
<evidence type="ECO:0000256" key="2">
    <source>
        <dbReference type="ARBA" id="ARBA00022840"/>
    </source>
</evidence>
<feature type="region of interest" description="Disordered" evidence="8">
    <location>
        <begin position="1384"/>
        <end position="1406"/>
    </location>
</feature>
<accession>A0A158QV21</accession>
<evidence type="ECO:0000256" key="3">
    <source>
        <dbReference type="ARBA" id="ARBA00023123"/>
    </source>
</evidence>
<evidence type="ECO:0000256" key="1">
    <source>
        <dbReference type="ARBA" id="ARBA00022741"/>
    </source>
</evidence>
<dbReference type="PANTHER" id="PTHR13140:SF706">
    <property type="entry name" value="DILUTE CLASS UNCONVENTIONAL MYOSIN, ISOFORM C"/>
    <property type="match status" value="1"/>
</dbReference>
<dbReference type="GO" id="GO:0007015">
    <property type="term" value="P:actin filament organization"/>
    <property type="evidence" value="ECO:0007669"/>
    <property type="project" value="TreeGrafter"/>
</dbReference>
<dbReference type="GO" id="GO:0016459">
    <property type="term" value="C:myosin complex"/>
    <property type="evidence" value="ECO:0007669"/>
    <property type="project" value="UniProtKB-KW"/>
</dbReference>
<evidence type="ECO:0000256" key="5">
    <source>
        <dbReference type="ARBA" id="ARBA00023203"/>
    </source>
</evidence>
<dbReference type="GO" id="GO:0000146">
    <property type="term" value="F:microfilament motor activity"/>
    <property type="evidence" value="ECO:0007669"/>
    <property type="project" value="TreeGrafter"/>
</dbReference>
<reference evidence="10 11" key="1">
    <citation type="submission" date="2018-10" db="EMBL/GenBank/DDBJ databases">
        <authorList>
            <consortium name="Pathogen Informatics"/>
        </authorList>
    </citation>
    <scope>NUCLEOTIDE SEQUENCE [LARGE SCALE GENOMIC DNA]</scope>
</reference>
<keyword evidence="7" id="KW-0175">Coiled coil</keyword>
<dbReference type="Gene3D" id="1.20.58.530">
    <property type="match status" value="1"/>
</dbReference>
<dbReference type="Gene3D" id="1.20.120.720">
    <property type="entry name" value="Myosin VI head, motor domain, U50 subdomain"/>
    <property type="match status" value="1"/>
</dbReference>
<protein>
    <recommendedName>
        <fullName evidence="9">Myosin motor domain-containing protein</fullName>
    </recommendedName>
</protein>
<evidence type="ECO:0000313" key="10">
    <source>
        <dbReference type="EMBL" id="VDD81127.1"/>
    </source>
</evidence>
<keyword evidence="4 6" id="KW-0505">Motor protein</keyword>
<feature type="region of interest" description="Disordered" evidence="8">
    <location>
        <begin position="1279"/>
        <end position="1304"/>
    </location>
</feature>
<evidence type="ECO:0000256" key="6">
    <source>
        <dbReference type="PROSITE-ProRule" id="PRU00782"/>
    </source>
</evidence>
<dbReference type="InterPro" id="IPR001609">
    <property type="entry name" value="Myosin_head_motor_dom-like"/>
</dbReference>
<dbReference type="STRING" id="53468.A0A158QV21"/>
<dbReference type="InterPro" id="IPR027417">
    <property type="entry name" value="P-loop_NTPase"/>
</dbReference>
<evidence type="ECO:0000259" key="9">
    <source>
        <dbReference type="PROSITE" id="PS51456"/>
    </source>
</evidence>
<proteinExistence type="inferred from homology"/>
<keyword evidence="1 6" id="KW-0547">Nucleotide-binding</keyword>
<comment type="caution">
    <text evidence="6">Lacks conserved residue(s) required for the propagation of feature annotation.</text>
</comment>
<keyword evidence="2 6" id="KW-0067">ATP-binding</keyword>
<dbReference type="GO" id="GO:0016020">
    <property type="term" value="C:membrane"/>
    <property type="evidence" value="ECO:0007669"/>
    <property type="project" value="TreeGrafter"/>
</dbReference>
<dbReference type="Gene3D" id="1.10.10.820">
    <property type="match status" value="1"/>
</dbReference>
<feature type="coiled-coil region" evidence="7">
    <location>
        <begin position="1085"/>
        <end position="1119"/>
    </location>
</feature>
<dbReference type="GO" id="GO:0005524">
    <property type="term" value="F:ATP binding"/>
    <property type="evidence" value="ECO:0007669"/>
    <property type="project" value="UniProtKB-UniRule"/>
</dbReference>
<dbReference type="EMBL" id="UXSR01005330">
    <property type="protein sequence ID" value="VDD81127.1"/>
    <property type="molecule type" value="Genomic_DNA"/>
</dbReference>
<comment type="similarity">
    <text evidence="6">Belongs to the TRAFAC class myosin-kinesin ATPase superfamily. Myosin family.</text>
</comment>
<feature type="domain" description="Myosin motor" evidence="9">
    <location>
        <begin position="190"/>
        <end position="666"/>
    </location>
</feature>
<dbReference type="Proteomes" id="UP000267029">
    <property type="component" value="Unassembled WGS sequence"/>
</dbReference>
<gene>
    <name evidence="10" type="ORF">MCOS_LOCUS7130</name>
</gene>
<keyword evidence="5 6" id="KW-0009">Actin-binding</keyword>
<organism evidence="10 11">
    <name type="scientific">Mesocestoides corti</name>
    <name type="common">Flatworm</name>
    <dbReference type="NCBI Taxonomy" id="53468"/>
    <lineage>
        <taxon>Eukaryota</taxon>
        <taxon>Metazoa</taxon>
        <taxon>Spiralia</taxon>
        <taxon>Lophotrochozoa</taxon>
        <taxon>Platyhelminthes</taxon>
        <taxon>Cestoda</taxon>
        <taxon>Eucestoda</taxon>
        <taxon>Cyclophyllidea</taxon>
        <taxon>Mesocestoididae</taxon>
        <taxon>Mesocestoides</taxon>
    </lineage>
</organism>
<dbReference type="SMART" id="SM00242">
    <property type="entry name" value="MYSc"/>
    <property type="match status" value="1"/>
</dbReference>
<evidence type="ECO:0000256" key="7">
    <source>
        <dbReference type="SAM" id="Coils"/>
    </source>
</evidence>
<feature type="region of interest" description="Disordered" evidence="8">
    <location>
        <begin position="994"/>
        <end position="1029"/>
    </location>
</feature>
<dbReference type="OrthoDB" id="2914378at2759"/>
<feature type="compositionally biased region" description="Polar residues" evidence="8">
    <location>
        <begin position="1014"/>
        <end position="1029"/>
    </location>
</feature>
<feature type="compositionally biased region" description="Basic and acidic residues" evidence="8">
    <location>
        <begin position="1003"/>
        <end position="1012"/>
    </location>
</feature>
<keyword evidence="3 6" id="KW-0518">Myosin</keyword>